<dbReference type="PANTHER" id="PTHR33055">
    <property type="entry name" value="TRANSPOSASE FOR INSERTION SEQUENCE ELEMENT IS1111A"/>
    <property type="match status" value="1"/>
</dbReference>
<feature type="region of interest" description="Disordered" evidence="1">
    <location>
        <begin position="445"/>
        <end position="493"/>
    </location>
</feature>
<sequence length="493" mass="53533">MTVLSNQAATTSAGSHTQFSTHQGVHKGHKGLLVNWRYDRSPARLGRGDREDRSICGCPPRFGVAHSWRASYRSPWRGEAQEGYAQLKVALPSSLTSAFVRSRRTGMARVVIGMDPHKRSATIEVINSREKVLTQGRFGTDRGGYAAMLKAGRQYKDRVWAVEGCNGIGRHVAQRLVADGETVLDVPAKLSARARLFDTAQGRKTDPADAHCVAVAALRAGGLRQVTVEDTTVALKLLVDRRDTLGRARTDAVSRLHHLLLELVPGGAKTFLSAPQARALLNTVRPRDIVGRTRRQLASELITEIAVIDKKIKAANVQLTELIASTGSTLQQLNGIGPSGAARLLGDIGDIDRFASRDHFASWNGTAPIDASSGDQHRHRLSRTGNRRINRVLHIMAIVQLRNDTEGRAYYRRKRAAGKTSMEAMRSLKRRLSNVVYQQMITDARRMRTGPGGQAGATLQSSAAGSIPTASTSEKPLPGPAATHSRTPLLTAS</sequence>
<dbReference type="Proteomes" id="UP001595912">
    <property type="component" value="Unassembled WGS sequence"/>
</dbReference>
<reference evidence="5" key="1">
    <citation type="journal article" date="2019" name="Int. J. Syst. Evol. Microbiol.">
        <title>The Global Catalogue of Microorganisms (GCM) 10K type strain sequencing project: providing services to taxonomists for standard genome sequencing and annotation.</title>
        <authorList>
            <consortium name="The Broad Institute Genomics Platform"/>
            <consortium name="The Broad Institute Genome Sequencing Center for Infectious Disease"/>
            <person name="Wu L."/>
            <person name="Ma J."/>
        </authorList>
    </citation>
    <scope>NUCLEOTIDE SEQUENCE [LARGE SCALE GENOMIC DNA]</scope>
    <source>
        <strain evidence="5">CGMCC 4.7152</strain>
    </source>
</reference>
<dbReference type="InterPro" id="IPR047650">
    <property type="entry name" value="Transpos_IS110"/>
</dbReference>
<feature type="domain" description="Transposase IS110-like N-terminal" evidence="2">
    <location>
        <begin position="112"/>
        <end position="265"/>
    </location>
</feature>
<comment type="caution">
    <text evidence="4">The sequence shown here is derived from an EMBL/GenBank/DDBJ whole genome shotgun (WGS) entry which is preliminary data.</text>
</comment>
<evidence type="ECO:0000259" key="2">
    <source>
        <dbReference type="Pfam" id="PF01548"/>
    </source>
</evidence>
<protein>
    <submittedName>
        <fullName evidence="4">IS110 family transposase</fullName>
    </submittedName>
</protein>
<dbReference type="Pfam" id="PF02371">
    <property type="entry name" value="Transposase_20"/>
    <property type="match status" value="1"/>
</dbReference>
<dbReference type="NCBIfam" id="NF033542">
    <property type="entry name" value="transpos_IS110"/>
    <property type="match status" value="1"/>
</dbReference>
<evidence type="ECO:0000259" key="3">
    <source>
        <dbReference type="Pfam" id="PF02371"/>
    </source>
</evidence>
<dbReference type="Pfam" id="PF01548">
    <property type="entry name" value="DEDD_Tnp_IS110"/>
    <property type="match status" value="1"/>
</dbReference>
<organism evidence="4 5">
    <name type="scientific">Dactylosporangium cerinum</name>
    <dbReference type="NCBI Taxonomy" id="1434730"/>
    <lineage>
        <taxon>Bacteria</taxon>
        <taxon>Bacillati</taxon>
        <taxon>Actinomycetota</taxon>
        <taxon>Actinomycetes</taxon>
        <taxon>Micromonosporales</taxon>
        <taxon>Micromonosporaceae</taxon>
        <taxon>Dactylosporangium</taxon>
    </lineage>
</organism>
<feature type="compositionally biased region" description="Polar residues" evidence="1">
    <location>
        <begin position="457"/>
        <end position="474"/>
    </location>
</feature>
<feature type="region of interest" description="Disordered" evidence="1">
    <location>
        <begin position="1"/>
        <end position="26"/>
    </location>
</feature>
<evidence type="ECO:0000256" key="1">
    <source>
        <dbReference type="SAM" id="MobiDB-lite"/>
    </source>
</evidence>
<name>A0ABV9W051_9ACTN</name>
<gene>
    <name evidence="4" type="ORF">ACFPIJ_29370</name>
</gene>
<evidence type="ECO:0000313" key="5">
    <source>
        <dbReference type="Proteomes" id="UP001595912"/>
    </source>
</evidence>
<feature type="compositionally biased region" description="Polar residues" evidence="1">
    <location>
        <begin position="1"/>
        <end position="23"/>
    </location>
</feature>
<keyword evidence="5" id="KW-1185">Reference proteome</keyword>
<dbReference type="InterPro" id="IPR002525">
    <property type="entry name" value="Transp_IS110-like_N"/>
</dbReference>
<feature type="compositionally biased region" description="Polar residues" evidence="1">
    <location>
        <begin position="484"/>
        <end position="493"/>
    </location>
</feature>
<feature type="domain" description="Transposase IS116/IS110/IS902 C-terminal" evidence="3">
    <location>
        <begin position="329"/>
        <end position="412"/>
    </location>
</feature>
<accession>A0ABV9W051</accession>
<dbReference type="InterPro" id="IPR003346">
    <property type="entry name" value="Transposase_20"/>
</dbReference>
<proteinExistence type="predicted"/>
<dbReference type="EMBL" id="JBHSIU010000041">
    <property type="protein sequence ID" value="MFC5001933.1"/>
    <property type="molecule type" value="Genomic_DNA"/>
</dbReference>
<dbReference type="PANTHER" id="PTHR33055:SF16">
    <property type="entry name" value="TRANSPOSASE FOR INSERTION SEQUENCE ELEMENT IS1547"/>
    <property type="match status" value="1"/>
</dbReference>
<evidence type="ECO:0000313" key="4">
    <source>
        <dbReference type="EMBL" id="MFC5001933.1"/>
    </source>
</evidence>